<protein>
    <recommendedName>
        <fullName evidence="4">Large ribosomal subunit protein uL5</fullName>
    </recommendedName>
    <alternativeName>
        <fullName evidence="5">50S ribosomal protein L5</fullName>
    </alternativeName>
</protein>
<dbReference type="Proteomes" id="UP000177797">
    <property type="component" value="Unassembled WGS sequence"/>
</dbReference>
<gene>
    <name evidence="9" type="ORF">A2938_01785</name>
</gene>
<dbReference type="InterPro" id="IPR031310">
    <property type="entry name" value="Ribosomal_uL5_N"/>
</dbReference>
<evidence type="ECO:0000256" key="6">
    <source>
        <dbReference type="RuleBase" id="RU003930"/>
    </source>
</evidence>
<dbReference type="GO" id="GO:0003735">
    <property type="term" value="F:structural constituent of ribosome"/>
    <property type="evidence" value="ECO:0007669"/>
    <property type="project" value="InterPro"/>
</dbReference>
<evidence type="ECO:0000256" key="4">
    <source>
        <dbReference type="ARBA" id="ARBA00035245"/>
    </source>
</evidence>
<dbReference type="NCBIfam" id="NF000585">
    <property type="entry name" value="PRK00010.1"/>
    <property type="match status" value="1"/>
</dbReference>
<evidence type="ECO:0000259" key="7">
    <source>
        <dbReference type="Pfam" id="PF00281"/>
    </source>
</evidence>
<dbReference type="Gene3D" id="3.30.1440.10">
    <property type="match status" value="1"/>
</dbReference>
<dbReference type="InterPro" id="IPR002132">
    <property type="entry name" value="Ribosomal_uL5"/>
</dbReference>
<comment type="similarity">
    <text evidence="1 6">Belongs to the universal ribosomal protein uL5 family.</text>
</comment>
<dbReference type="PIRSF" id="PIRSF002161">
    <property type="entry name" value="Ribosomal_L5"/>
    <property type="match status" value="1"/>
</dbReference>
<feature type="domain" description="Large ribosomal subunit protein uL5 N-terminal" evidence="7">
    <location>
        <begin position="23"/>
        <end position="78"/>
    </location>
</feature>
<dbReference type="FunFam" id="3.30.1440.10:FF:000001">
    <property type="entry name" value="50S ribosomal protein L5"/>
    <property type="match status" value="1"/>
</dbReference>
<keyword evidence="2 6" id="KW-0689">Ribosomal protein</keyword>
<proteinExistence type="inferred from homology"/>
<dbReference type="GO" id="GO:0006412">
    <property type="term" value="P:translation"/>
    <property type="evidence" value="ECO:0007669"/>
    <property type="project" value="InterPro"/>
</dbReference>
<dbReference type="GO" id="GO:0005840">
    <property type="term" value="C:ribosome"/>
    <property type="evidence" value="ECO:0007669"/>
    <property type="project" value="UniProtKB-KW"/>
</dbReference>
<dbReference type="Pfam" id="PF00281">
    <property type="entry name" value="Ribosomal_L5"/>
    <property type="match status" value="1"/>
</dbReference>
<feature type="domain" description="Large ribosomal subunit protein uL5 C-terminal" evidence="8">
    <location>
        <begin position="83"/>
        <end position="175"/>
    </location>
</feature>
<accession>A0A1G2NGD9</accession>
<dbReference type="InterPro" id="IPR020930">
    <property type="entry name" value="Ribosomal_uL5_bac-type"/>
</dbReference>
<dbReference type="Pfam" id="PF00673">
    <property type="entry name" value="Ribosomal_L5_C"/>
    <property type="match status" value="1"/>
</dbReference>
<dbReference type="GO" id="GO:1990904">
    <property type="term" value="C:ribonucleoprotein complex"/>
    <property type="evidence" value="ECO:0007669"/>
    <property type="project" value="UniProtKB-KW"/>
</dbReference>
<evidence type="ECO:0000259" key="8">
    <source>
        <dbReference type="Pfam" id="PF00673"/>
    </source>
</evidence>
<organism evidence="9 10">
    <name type="scientific">Candidatus Taylorbacteria bacterium RIFCSPLOWO2_01_FULL_48_100</name>
    <dbReference type="NCBI Taxonomy" id="1802322"/>
    <lineage>
        <taxon>Bacteria</taxon>
        <taxon>Candidatus Tayloriibacteriota</taxon>
    </lineage>
</organism>
<keyword evidence="3 6" id="KW-0687">Ribonucleoprotein</keyword>
<dbReference type="AlphaFoldDB" id="A0A1G2NGD9"/>
<dbReference type="PANTHER" id="PTHR11994">
    <property type="entry name" value="60S RIBOSOMAL PROTEIN L11-RELATED"/>
    <property type="match status" value="1"/>
</dbReference>
<sequence>MKTIKKKEGEAFEALKKEFCYANIMQAPRVKSVSVSVGTGSFKDKKKIDIVLDRLAKITGQKPSPRGAKKSIASFKSREGDVVGALVTLRGPQMFGFLDKLVQVALPRTKDFRGIPPSAIDEMGNITIGVREHTVFPETADEELKDVFGMGITIVTTAKNRAEARAFLTHLGFPFSKHEKGRK</sequence>
<evidence type="ECO:0000313" key="9">
    <source>
        <dbReference type="EMBL" id="OHA35126.1"/>
    </source>
</evidence>
<evidence type="ECO:0000256" key="2">
    <source>
        <dbReference type="ARBA" id="ARBA00022980"/>
    </source>
</evidence>
<comment type="caution">
    <text evidence="9">The sequence shown here is derived from an EMBL/GenBank/DDBJ whole genome shotgun (WGS) entry which is preliminary data.</text>
</comment>
<evidence type="ECO:0000313" key="10">
    <source>
        <dbReference type="Proteomes" id="UP000177797"/>
    </source>
</evidence>
<evidence type="ECO:0000256" key="5">
    <source>
        <dbReference type="ARBA" id="ARBA00035461"/>
    </source>
</evidence>
<name>A0A1G2NGD9_9BACT</name>
<evidence type="ECO:0000256" key="3">
    <source>
        <dbReference type="ARBA" id="ARBA00023274"/>
    </source>
</evidence>
<dbReference type="InterPro" id="IPR031309">
    <property type="entry name" value="Ribosomal_uL5_C"/>
</dbReference>
<evidence type="ECO:0000256" key="1">
    <source>
        <dbReference type="ARBA" id="ARBA00008553"/>
    </source>
</evidence>
<reference evidence="9 10" key="1">
    <citation type="journal article" date="2016" name="Nat. Commun.">
        <title>Thousands of microbial genomes shed light on interconnected biogeochemical processes in an aquifer system.</title>
        <authorList>
            <person name="Anantharaman K."/>
            <person name="Brown C.T."/>
            <person name="Hug L.A."/>
            <person name="Sharon I."/>
            <person name="Castelle C.J."/>
            <person name="Probst A.J."/>
            <person name="Thomas B.C."/>
            <person name="Singh A."/>
            <person name="Wilkins M.J."/>
            <person name="Karaoz U."/>
            <person name="Brodie E.L."/>
            <person name="Williams K.H."/>
            <person name="Hubbard S.S."/>
            <person name="Banfield J.F."/>
        </authorList>
    </citation>
    <scope>NUCLEOTIDE SEQUENCE [LARGE SCALE GENOMIC DNA]</scope>
</reference>
<dbReference type="SUPFAM" id="SSF55282">
    <property type="entry name" value="RL5-like"/>
    <property type="match status" value="1"/>
</dbReference>
<dbReference type="EMBL" id="MHSA01000001">
    <property type="protein sequence ID" value="OHA35126.1"/>
    <property type="molecule type" value="Genomic_DNA"/>
</dbReference>
<dbReference type="InterPro" id="IPR022803">
    <property type="entry name" value="Ribosomal_uL5_dom_sf"/>
</dbReference>